<evidence type="ECO:0000256" key="5">
    <source>
        <dbReference type="ARBA" id="ARBA00023288"/>
    </source>
</evidence>
<dbReference type="FunFam" id="3.40.50.300:FF:001129">
    <property type="entry name" value="ras-related protein Rab-44 isoform X2"/>
    <property type="match status" value="1"/>
</dbReference>
<dbReference type="GO" id="GO:0005525">
    <property type="term" value="F:GTP binding"/>
    <property type="evidence" value="ECO:0007669"/>
    <property type="project" value="UniProtKB-KW"/>
</dbReference>
<dbReference type="SMART" id="SM00184">
    <property type="entry name" value="RING"/>
    <property type="match status" value="1"/>
</dbReference>
<evidence type="ECO:0000256" key="4">
    <source>
        <dbReference type="ARBA" id="ARBA00023134"/>
    </source>
</evidence>
<name>A0A8J2JBP9_9HEXA</name>
<dbReference type="SMART" id="SM00175">
    <property type="entry name" value="RAB"/>
    <property type="match status" value="1"/>
</dbReference>
<gene>
    <name evidence="8" type="ORF">AFUS01_LOCUS4416</name>
</gene>
<dbReference type="CDD" id="cd00154">
    <property type="entry name" value="Rab"/>
    <property type="match status" value="1"/>
</dbReference>
<dbReference type="AlphaFoldDB" id="A0A8J2JBP9"/>
<keyword evidence="3" id="KW-0862">Zinc</keyword>
<evidence type="ECO:0000313" key="8">
    <source>
        <dbReference type="EMBL" id="CAG7702450.1"/>
    </source>
</evidence>
<keyword evidence="1" id="KW-0547">Nucleotide-binding</keyword>
<dbReference type="SMART" id="SM00176">
    <property type="entry name" value="RAN"/>
    <property type="match status" value="1"/>
</dbReference>
<dbReference type="SMART" id="SM00173">
    <property type="entry name" value="RAS"/>
    <property type="match status" value="1"/>
</dbReference>
<evidence type="ECO:0000256" key="3">
    <source>
        <dbReference type="ARBA" id="ARBA00022833"/>
    </source>
</evidence>
<dbReference type="OrthoDB" id="10393899at2759"/>
<dbReference type="GO" id="GO:0008270">
    <property type="term" value="F:zinc ion binding"/>
    <property type="evidence" value="ECO:0007669"/>
    <property type="project" value="UniProtKB-KW"/>
</dbReference>
<dbReference type="NCBIfam" id="TIGR00231">
    <property type="entry name" value="small_GTP"/>
    <property type="match status" value="1"/>
</dbReference>
<dbReference type="Proteomes" id="UP000708208">
    <property type="component" value="Unassembled WGS sequence"/>
</dbReference>
<accession>A0A8J2JBP9</accession>
<reference evidence="8" key="1">
    <citation type="submission" date="2021-06" db="EMBL/GenBank/DDBJ databases">
        <authorList>
            <person name="Hodson N. C."/>
            <person name="Mongue J. A."/>
            <person name="Jaron S. K."/>
        </authorList>
    </citation>
    <scope>NUCLEOTIDE SEQUENCE</scope>
</reference>
<keyword evidence="2 6" id="KW-0863">Zinc-finger</keyword>
<dbReference type="Pfam" id="PF00071">
    <property type="entry name" value="Ras"/>
    <property type="match status" value="1"/>
</dbReference>
<dbReference type="SMART" id="SM00174">
    <property type="entry name" value="RHO"/>
    <property type="match status" value="1"/>
</dbReference>
<dbReference type="InterPro" id="IPR001806">
    <property type="entry name" value="Small_GTPase"/>
</dbReference>
<keyword evidence="2 6" id="KW-0479">Metal-binding</keyword>
<keyword evidence="9" id="KW-1185">Reference proteome</keyword>
<dbReference type="InterPro" id="IPR005225">
    <property type="entry name" value="Small_GTP-bd"/>
</dbReference>
<keyword evidence="4" id="KW-0342">GTP-binding</keyword>
<evidence type="ECO:0000256" key="6">
    <source>
        <dbReference type="PROSITE-ProRule" id="PRU00175"/>
    </source>
</evidence>
<protein>
    <recommendedName>
        <fullName evidence="7">RING-type domain-containing protein</fullName>
    </recommendedName>
</protein>
<evidence type="ECO:0000256" key="1">
    <source>
        <dbReference type="ARBA" id="ARBA00022741"/>
    </source>
</evidence>
<feature type="domain" description="RING-type" evidence="7">
    <location>
        <begin position="7"/>
        <end position="52"/>
    </location>
</feature>
<dbReference type="EMBL" id="CAJVCH010027517">
    <property type="protein sequence ID" value="CAG7702450.1"/>
    <property type="molecule type" value="Genomic_DNA"/>
</dbReference>
<dbReference type="Pfam" id="PF13639">
    <property type="entry name" value="zf-RING_2"/>
    <property type="match status" value="1"/>
</dbReference>
<dbReference type="InterPro" id="IPR050227">
    <property type="entry name" value="Rab"/>
</dbReference>
<evidence type="ECO:0000259" key="7">
    <source>
        <dbReference type="PROSITE" id="PS50089"/>
    </source>
</evidence>
<keyword evidence="5" id="KW-0449">Lipoprotein</keyword>
<dbReference type="PROSITE" id="PS51421">
    <property type="entry name" value="RAS"/>
    <property type="match status" value="1"/>
</dbReference>
<proteinExistence type="predicted"/>
<comment type="caution">
    <text evidence="8">The sequence shown here is derived from an EMBL/GenBank/DDBJ whole genome shotgun (WGS) entry which is preliminary data.</text>
</comment>
<evidence type="ECO:0000256" key="2">
    <source>
        <dbReference type="ARBA" id="ARBA00022771"/>
    </source>
</evidence>
<organism evidence="8 9">
    <name type="scientific">Allacma fusca</name>
    <dbReference type="NCBI Taxonomy" id="39272"/>
    <lineage>
        <taxon>Eukaryota</taxon>
        <taxon>Metazoa</taxon>
        <taxon>Ecdysozoa</taxon>
        <taxon>Arthropoda</taxon>
        <taxon>Hexapoda</taxon>
        <taxon>Collembola</taxon>
        <taxon>Symphypleona</taxon>
        <taxon>Sminthuridae</taxon>
        <taxon>Allacma</taxon>
    </lineage>
</organism>
<dbReference type="PROSITE" id="PS50089">
    <property type="entry name" value="ZF_RING_2"/>
    <property type="match status" value="1"/>
</dbReference>
<dbReference type="InterPro" id="IPR001841">
    <property type="entry name" value="Znf_RING"/>
</dbReference>
<dbReference type="PROSITE" id="PS51419">
    <property type="entry name" value="RAB"/>
    <property type="match status" value="1"/>
</dbReference>
<dbReference type="GO" id="GO:0003924">
    <property type="term" value="F:GTPase activity"/>
    <property type="evidence" value="ECO:0007669"/>
    <property type="project" value="InterPro"/>
</dbReference>
<sequence>MAERFSCAICLSFSSESKSDYFVSTKGGHIFHYSCIKRVIDRDEFPTCPVCREPLSMATLTRLYGIESPDIEEIPRKNPDAPCDHAFKIVVLGDSGVGKSALLRRFADNEFQPNMVTTIGCDLLFKFVDMGGKTVKLNMWDTAGDEKYRAIIPSYVRNAHAIFLVYSITDIITFNHVQDWLKFANDHGPENAIRVLIGNKSDQESIRMVPTRRGKELGQSEGIPFFETSAKEAHNIEAALRTATAEIMENPDLVQAADNITARSRRRLMYTEYPAEPPPSLSCC</sequence>
<dbReference type="PANTHER" id="PTHR47977">
    <property type="entry name" value="RAS-RELATED PROTEIN RAB"/>
    <property type="match status" value="1"/>
</dbReference>
<evidence type="ECO:0000313" key="9">
    <source>
        <dbReference type="Proteomes" id="UP000708208"/>
    </source>
</evidence>